<evidence type="ECO:0000313" key="3">
    <source>
        <dbReference type="Proteomes" id="UP000184749"/>
    </source>
</evidence>
<evidence type="ECO:0000256" key="1">
    <source>
        <dbReference type="SAM" id="MobiDB-lite"/>
    </source>
</evidence>
<sequence length="54" mass="6052">MSECLEPELVERDVSADAAPRTAETPVVCDSHNLDDRTIQPLCLTLVIEQRRKS</sequence>
<keyword evidence="2" id="KW-0614">Plasmid</keyword>
<protein>
    <submittedName>
        <fullName evidence="2">Uncharacterized protein</fullName>
    </submittedName>
</protein>
<reference evidence="2 3" key="1">
    <citation type="submission" date="2016-09" db="EMBL/GenBank/DDBJ databases">
        <title>The complete genome sequences of Rhizobium gallicum, symbiovars gallicum and phaseoli, symbionts associated to common bean (Phaseolus vulgaris).</title>
        <authorList>
            <person name="Bustos P."/>
            <person name="Santamaria R.I."/>
            <person name="Perez-Carrascal O.M."/>
            <person name="Juarez S."/>
            <person name="Lozano L."/>
            <person name="Martinez-Flores I."/>
            <person name="Martinez-Romero E."/>
            <person name="Cevallos M."/>
            <person name="Romero D."/>
            <person name="Davila G."/>
            <person name="Gonzalez V."/>
        </authorList>
    </citation>
    <scope>NUCLEOTIDE SEQUENCE [LARGE SCALE GENOMIC DNA]</scope>
    <source>
        <strain evidence="2 3">IE4872</strain>
        <plasmid evidence="3">prgalie4872c</plasmid>
    </source>
</reference>
<dbReference type="EMBL" id="CP017104">
    <property type="protein sequence ID" value="APO70206.1"/>
    <property type="molecule type" value="Genomic_DNA"/>
</dbReference>
<evidence type="ECO:0000313" key="2">
    <source>
        <dbReference type="EMBL" id="APO70206.1"/>
    </source>
</evidence>
<organism evidence="2 3">
    <name type="scientific">Rhizobium gallicum</name>
    <dbReference type="NCBI Taxonomy" id="56730"/>
    <lineage>
        <taxon>Bacteria</taxon>
        <taxon>Pseudomonadati</taxon>
        <taxon>Pseudomonadota</taxon>
        <taxon>Alphaproteobacteria</taxon>
        <taxon>Hyphomicrobiales</taxon>
        <taxon>Rhizobiaceae</taxon>
        <taxon>Rhizobium/Agrobacterium group</taxon>
        <taxon>Rhizobium</taxon>
    </lineage>
</organism>
<geneLocation type="plasmid" evidence="3">
    <name>prgalie4872c</name>
</geneLocation>
<gene>
    <name evidence="2" type="ORF">IE4872_PC00176</name>
</gene>
<proteinExistence type="predicted"/>
<dbReference type="AlphaFoldDB" id="A0A1L5NQM1"/>
<dbReference type="Proteomes" id="UP000184749">
    <property type="component" value="Plasmid pRgalIE4872c"/>
</dbReference>
<name>A0A1L5NQM1_9HYPH</name>
<accession>A0A1L5NQM1</accession>
<feature type="region of interest" description="Disordered" evidence="1">
    <location>
        <begin position="1"/>
        <end position="24"/>
    </location>
</feature>